<protein>
    <submittedName>
        <fullName evidence="1">Uncharacterized protein</fullName>
    </submittedName>
</protein>
<reference evidence="1 2" key="1">
    <citation type="journal article" date="2020" name="Mol. Biol. Evol.">
        <title>Distinct Expression and Methylation Patterns for Genes with Different Fates following a Single Whole-Genome Duplication in Flowering Plants.</title>
        <authorList>
            <person name="Shi T."/>
            <person name="Rahmani R.S."/>
            <person name="Gugger P.F."/>
            <person name="Wang M."/>
            <person name="Li H."/>
            <person name="Zhang Y."/>
            <person name="Li Z."/>
            <person name="Wang Q."/>
            <person name="Van de Peer Y."/>
            <person name="Marchal K."/>
            <person name="Chen J."/>
        </authorList>
    </citation>
    <scope>NUCLEOTIDE SEQUENCE [LARGE SCALE GENOMIC DNA]</scope>
    <source>
        <tissue evidence="1">Leaf</tissue>
    </source>
</reference>
<sequence>MAPPLSHSLPPSLLSSSLSSSRFADTDLSSAMVELRFGFANIDRRHSLPPSLFSSSLSSSRFIDIVVDIDMDTVVDTDMRGRTDLPPLQLAVAMTKWSKRENVGRGEEEEERRIVECFVVVALFKSALLFLVATLFGREEDEGE</sequence>
<accession>A0A822ZHI4</accession>
<keyword evidence="2" id="KW-1185">Reference proteome</keyword>
<name>A0A822ZHI4_NELNU</name>
<dbReference type="EMBL" id="DUZY01000006">
    <property type="protein sequence ID" value="DAD42869.1"/>
    <property type="molecule type" value="Genomic_DNA"/>
</dbReference>
<evidence type="ECO:0000313" key="1">
    <source>
        <dbReference type="EMBL" id="DAD42869.1"/>
    </source>
</evidence>
<evidence type="ECO:0000313" key="2">
    <source>
        <dbReference type="Proteomes" id="UP000607653"/>
    </source>
</evidence>
<comment type="caution">
    <text evidence="1">The sequence shown here is derived from an EMBL/GenBank/DDBJ whole genome shotgun (WGS) entry which is preliminary data.</text>
</comment>
<organism evidence="1 2">
    <name type="scientific">Nelumbo nucifera</name>
    <name type="common">Sacred lotus</name>
    <dbReference type="NCBI Taxonomy" id="4432"/>
    <lineage>
        <taxon>Eukaryota</taxon>
        <taxon>Viridiplantae</taxon>
        <taxon>Streptophyta</taxon>
        <taxon>Embryophyta</taxon>
        <taxon>Tracheophyta</taxon>
        <taxon>Spermatophyta</taxon>
        <taxon>Magnoliopsida</taxon>
        <taxon>Proteales</taxon>
        <taxon>Nelumbonaceae</taxon>
        <taxon>Nelumbo</taxon>
    </lineage>
</organism>
<dbReference type="AlphaFoldDB" id="A0A822ZHI4"/>
<proteinExistence type="predicted"/>
<gene>
    <name evidence="1" type="ORF">HUJ06_001099</name>
</gene>
<dbReference type="Proteomes" id="UP000607653">
    <property type="component" value="Unassembled WGS sequence"/>
</dbReference>